<comment type="caution">
    <text evidence="2">The sequence shown here is derived from an EMBL/GenBank/DDBJ whole genome shotgun (WGS) entry which is preliminary data.</text>
</comment>
<gene>
    <name evidence="2" type="primary">abrB</name>
    <name evidence="2" type="ORF">PMES_02771</name>
</gene>
<dbReference type="EMBL" id="APKE01000034">
    <property type="protein sequence ID" value="KAF0674889.1"/>
    <property type="molecule type" value="Genomic_DNA"/>
</dbReference>
<keyword evidence="3" id="KW-1185">Reference proteome</keyword>
<evidence type="ECO:0000313" key="3">
    <source>
        <dbReference type="Proteomes" id="UP000698242"/>
    </source>
</evidence>
<evidence type="ECO:0000259" key="1">
    <source>
        <dbReference type="Pfam" id="PF04014"/>
    </source>
</evidence>
<dbReference type="PANTHER" id="PTHR40516:SF1">
    <property type="entry name" value="ANTITOXIN CHPS-RELATED"/>
    <property type="match status" value="1"/>
</dbReference>
<dbReference type="GO" id="GO:0097351">
    <property type="term" value="F:toxin sequestering activity"/>
    <property type="evidence" value="ECO:0007669"/>
    <property type="project" value="InterPro"/>
</dbReference>
<proteinExistence type="predicted"/>
<dbReference type="SUPFAM" id="SSF89447">
    <property type="entry name" value="AbrB/MazE/MraZ-like"/>
    <property type="match status" value="1"/>
</dbReference>
<reference evidence="2" key="1">
    <citation type="submission" date="2013-03" db="EMBL/GenBank/DDBJ databases">
        <title>Genome Sequence of the Profundibacterium mesophilum strain KAUST100406-0324T from Red Sea, a novel genus in the family Rhodobacteraceae.</title>
        <authorList>
            <person name="Essack M."/>
            <person name="Alam I."/>
            <person name="Lafi F."/>
            <person name="Alawi W."/>
            <person name="Kamanu F."/>
            <person name="Al-Suwailem A."/>
            <person name="Lee O.O."/>
            <person name="Xu Y."/>
            <person name="Bajic V."/>
            <person name="Qian P.-Y."/>
            <person name="Archer J."/>
        </authorList>
    </citation>
    <scope>NUCLEOTIDE SEQUENCE</scope>
    <source>
        <strain evidence="2">KAUST100406-0324</strain>
    </source>
</reference>
<dbReference type="InterPro" id="IPR037914">
    <property type="entry name" value="SpoVT-AbrB_sf"/>
</dbReference>
<dbReference type="RefSeq" id="WP_201289009.1">
    <property type="nucleotide sequence ID" value="NZ_APKE01000034.1"/>
</dbReference>
<feature type="domain" description="SpoVT-AbrB" evidence="1">
    <location>
        <begin position="6"/>
        <end position="46"/>
    </location>
</feature>
<dbReference type="InterPro" id="IPR007159">
    <property type="entry name" value="SpoVT-AbrB_dom"/>
</dbReference>
<dbReference type="InterPro" id="IPR039052">
    <property type="entry name" value="Antitox_PemI-like"/>
</dbReference>
<dbReference type="Proteomes" id="UP000698242">
    <property type="component" value="Unassembled WGS sequence"/>
</dbReference>
<sequence length="80" mass="8658">MRAIMKKSGNGASVRIPRAVLRATGFSSGQSVEVRAERGRIVIAHVGAHGYALDDLLARITPENRHADVTFGHPVGRERL</sequence>
<organism evidence="2 3">
    <name type="scientific">Profundibacterium mesophilum KAUST100406-0324</name>
    <dbReference type="NCBI Taxonomy" id="1037889"/>
    <lineage>
        <taxon>Bacteria</taxon>
        <taxon>Pseudomonadati</taxon>
        <taxon>Pseudomonadota</taxon>
        <taxon>Alphaproteobacteria</taxon>
        <taxon>Rhodobacterales</taxon>
        <taxon>Roseobacteraceae</taxon>
        <taxon>Profundibacterium</taxon>
    </lineage>
</organism>
<dbReference type="GO" id="GO:0003677">
    <property type="term" value="F:DNA binding"/>
    <property type="evidence" value="ECO:0007669"/>
    <property type="project" value="InterPro"/>
</dbReference>
<evidence type="ECO:0000313" key="2">
    <source>
        <dbReference type="EMBL" id="KAF0674889.1"/>
    </source>
</evidence>
<dbReference type="Pfam" id="PF04014">
    <property type="entry name" value="MazE_antitoxin"/>
    <property type="match status" value="1"/>
</dbReference>
<dbReference type="Gene3D" id="2.10.260.10">
    <property type="match status" value="1"/>
</dbReference>
<accession>A0A921NU98</accession>
<dbReference type="PANTHER" id="PTHR40516">
    <property type="entry name" value="ANTITOXIN CHPS-RELATED"/>
    <property type="match status" value="1"/>
</dbReference>
<name>A0A921NU98_9RHOB</name>
<dbReference type="AlphaFoldDB" id="A0A921NU98"/>
<protein>
    <submittedName>
        <fullName evidence="2">Transcriptional regulator AbrB</fullName>
    </submittedName>
</protein>